<dbReference type="Proteomes" id="UP000589521">
    <property type="component" value="Unassembled WGS sequence"/>
</dbReference>
<dbReference type="EMBL" id="JACBXX010000125">
    <property type="protein sequence ID" value="NYS96596.1"/>
    <property type="molecule type" value="Genomic_DNA"/>
</dbReference>
<comment type="caution">
    <text evidence="1">The sequence shown here is derived from an EMBL/GenBank/DDBJ whole genome shotgun (WGS) entry which is preliminary data.</text>
</comment>
<sequence length="127" mass="14158">MNWGEVTGLLTVVGALLGVGHKIISELRANSHKNNQIMEDLAEVKSGVSEIQESALKNSSGLKTLHSYRLAHDMKADIMRGYTTLDRKLAMAKLFESYKNLGGNGEIESLYHEFSELPLKEEDHETK</sequence>
<organism evidence="1 2">
    <name type="scientific">Streptococcus danieliae</name>
    <dbReference type="NCBI Taxonomy" id="747656"/>
    <lineage>
        <taxon>Bacteria</taxon>
        <taxon>Bacillati</taxon>
        <taxon>Bacillota</taxon>
        <taxon>Bacilli</taxon>
        <taxon>Lactobacillales</taxon>
        <taxon>Streptococcaceae</taxon>
        <taxon>Streptococcus</taxon>
    </lineage>
</organism>
<dbReference type="AlphaFoldDB" id="A0A7Z0M6H7"/>
<reference evidence="1 2" key="1">
    <citation type="submission" date="2020-07" db="EMBL/GenBank/DDBJ databases">
        <title>MOT database genomes.</title>
        <authorList>
            <person name="Joseph S."/>
            <person name="Aduse-Opoku J."/>
            <person name="Hashim A."/>
            <person name="Wade W."/>
            <person name="Curtis M."/>
        </authorList>
    </citation>
    <scope>NUCLEOTIDE SEQUENCE [LARGE SCALE GENOMIC DNA]</scope>
    <source>
        <strain evidence="1 2">STR</strain>
    </source>
</reference>
<gene>
    <name evidence="1" type="ORF">HZY94_05320</name>
</gene>
<dbReference type="RefSeq" id="WP_179925317.1">
    <property type="nucleotide sequence ID" value="NZ_JACBXX010000125.1"/>
</dbReference>
<protein>
    <submittedName>
        <fullName evidence="1">Uncharacterized protein</fullName>
    </submittedName>
</protein>
<accession>A0A7Z0M6H7</accession>
<evidence type="ECO:0000313" key="2">
    <source>
        <dbReference type="Proteomes" id="UP000589521"/>
    </source>
</evidence>
<name>A0A7Z0M6H7_9STRE</name>
<evidence type="ECO:0000313" key="1">
    <source>
        <dbReference type="EMBL" id="NYS96596.1"/>
    </source>
</evidence>
<proteinExistence type="predicted"/>